<dbReference type="EMBL" id="CADCTW010000001">
    <property type="protein sequence ID" value="CAA9295267.1"/>
    <property type="molecule type" value="Genomic_DNA"/>
</dbReference>
<name>A0A6J4K451_9BACT</name>
<protein>
    <submittedName>
        <fullName evidence="2">Uncharacterized protein</fullName>
    </submittedName>
</protein>
<sequence>MGPAQAGLLPQRRHGARRGGVGKAGTDRHRRGQRERRTARSQRPQV</sequence>
<feature type="region of interest" description="Disordered" evidence="1">
    <location>
        <begin position="1"/>
        <end position="46"/>
    </location>
</feature>
<gene>
    <name evidence="2" type="ORF">AVDCRST_MAG68-1806</name>
</gene>
<evidence type="ECO:0000313" key="2">
    <source>
        <dbReference type="EMBL" id="CAA9295267.1"/>
    </source>
</evidence>
<accession>A0A6J4K451</accession>
<organism evidence="2">
    <name type="scientific">uncultured Gemmatimonadota bacterium</name>
    <dbReference type="NCBI Taxonomy" id="203437"/>
    <lineage>
        <taxon>Bacteria</taxon>
        <taxon>Pseudomonadati</taxon>
        <taxon>Gemmatimonadota</taxon>
        <taxon>environmental samples</taxon>
    </lineage>
</organism>
<evidence type="ECO:0000256" key="1">
    <source>
        <dbReference type="SAM" id="MobiDB-lite"/>
    </source>
</evidence>
<dbReference type="AlphaFoldDB" id="A0A6J4K451"/>
<reference evidence="2" key="1">
    <citation type="submission" date="2020-02" db="EMBL/GenBank/DDBJ databases">
        <authorList>
            <person name="Meier V. D."/>
        </authorList>
    </citation>
    <scope>NUCLEOTIDE SEQUENCE</scope>
    <source>
        <strain evidence="2">AVDCRST_MAG68</strain>
    </source>
</reference>
<feature type="compositionally biased region" description="Basic residues" evidence="1">
    <location>
        <begin position="28"/>
        <end position="40"/>
    </location>
</feature>
<proteinExistence type="predicted"/>